<organism evidence="3 4">
    <name type="scientific">Protomyces lactucae-debilis</name>
    <dbReference type="NCBI Taxonomy" id="2754530"/>
    <lineage>
        <taxon>Eukaryota</taxon>
        <taxon>Fungi</taxon>
        <taxon>Dikarya</taxon>
        <taxon>Ascomycota</taxon>
        <taxon>Taphrinomycotina</taxon>
        <taxon>Taphrinomycetes</taxon>
        <taxon>Taphrinales</taxon>
        <taxon>Protomycetaceae</taxon>
        <taxon>Protomyces</taxon>
    </lineage>
</organism>
<evidence type="ECO:0008006" key="5">
    <source>
        <dbReference type="Google" id="ProtNLM"/>
    </source>
</evidence>
<name>A0A1Y2FLR3_PROLT</name>
<evidence type="ECO:0000313" key="3">
    <source>
        <dbReference type="EMBL" id="ORY84932.1"/>
    </source>
</evidence>
<keyword evidence="4" id="KW-1185">Reference proteome</keyword>
<keyword evidence="2" id="KW-0732">Signal</keyword>
<evidence type="ECO:0000256" key="1">
    <source>
        <dbReference type="SAM" id="MobiDB-lite"/>
    </source>
</evidence>
<comment type="caution">
    <text evidence="3">The sequence shown here is derived from an EMBL/GenBank/DDBJ whole genome shotgun (WGS) entry which is preliminary data.</text>
</comment>
<proteinExistence type="predicted"/>
<feature type="signal peptide" evidence="2">
    <location>
        <begin position="1"/>
        <end position="27"/>
    </location>
</feature>
<gene>
    <name evidence="3" type="ORF">BCR37DRAFT_386279</name>
</gene>
<sequence>MHLWVITTYVSLLALLLNLLASPEGHSAPNAAAGRASGSSSSSLTSLEKSTSRKRPNPDKQSPPAAKPKSAKVGSSQKSPWVTYGRRCYHMRFQMMHILSPGNHDQFHEQTCKNTCIDSMTSYVTLMKDIGKHWPYQSSKNCIQSGFCARSRTINITHPICPLRQAAALMGVPCDLDACLCNMIVDVWRVKRHGPATDEFFKLVEAGWRNPLCRPSKVYETFEKYDTKWKVQRQTLIIVNKDVDCKSPSQAEQERECNCKIESDKLCHAVTTGETSSCAVNNPGPDKRCRCAPNQVYDAGQCSVADPSSSEAADIGDTRQDPLWQDIYNQLQDELEVDFD</sequence>
<evidence type="ECO:0000256" key="2">
    <source>
        <dbReference type="SAM" id="SignalP"/>
    </source>
</evidence>
<dbReference type="RefSeq" id="XP_040726715.1">
    <property type="nucleotide sequence ID" value="XM_040870428.1"/>
</dbReference>
<protein>
    <recommendedName>
        <fullName evidence="5">Extracellular membrane protein CFEM domain-containing protein</fullName>
    </recommendedName>
</protein>
<accession>A0A1Y2FLR3</accession>
<reference evidence="3 4" key="1">
    <citation type="submission" date="2016-07" db="EMBL/GenBank/DDBJ databases">
        <title>Pervasive Adenine N6-methylation of Active Genes in Fungi.</title>
        <authorList>
            <consortium name="DOE Joint Genome Institute"/>
            <person name="Mondo S.J."/>
            <person name="Dannebaum R.O."/>
            <person name="Kuo R.C."/>
            <person name="Labutti K."/>
            <person name="Haridas S."/>
            <person name="Kuo A."/>
            <person name="Salamov A."/>
            <person name="Ahrendt S.R."/>
            <person name="Lipzen A."/>
            <person name="Sullivan W."/>
            <person name="Andreopoulos W.B."/>
            <person name="Clum A."/>
            <person name="Lindquist E."/>
            <person name="Daum C."/>
            <person name="Ramamoorthy G.K."/>
            <person name="Gryganskyi A."/>
            <person name="Culley D."/>
            <person name="Magnuson J.K."/>
            <person name="James T.Y."/>
            <person name="O'Malley M.A."/>
            <person name="Stajich J.E."/>
            <person name="Spatafora J.W."/>
            <person name="Visel A."/>
            <person name="Grigoriev I.V."/>
        </authorList>
    </citation>
    <scope>NUCLEOTIDE SEQUENCE [LARGE SCALE GENOMIC DNA]</scope>
    <source>
        <strain evidence="3 4">12-1054</strain>
    </source>
</reference>
<feature type="region of interest" description="Disordered" evidence="1">
    <location>
        <begin position="28"/>
        <end position="78"/>
    </location>
</feature>
<evidence type="ECO:0000313" key="4">
    <source>
        <dbReference type="Proteomes" id="UP000193685"/>
    </source>
</evidence>
<dbReference type="EMBL" id="MCFI01000005">
    <property type="protein sequence ID" value="ORY84932.1"/>
    <property type="molecule type" value="Genomic_DNA"/>
</dbReference>
<dbReference type="GeneID" id="63787027"/>
<feature type="compositionally biased region" description="Low complexity" evidence="1">
    <location>
        <begin position="31"/>
        <end position="49"/>
    </location>
</feature>
<dbReference type="Proteomes" id="UP000193685">
    <property type="component" value="Unassembled WGS sequence"/>
</dbReference>
<dbReference type="AlphaFoldDB" id="A0A1Y2FLR3"/>
<feature type="chain" id="PRO_5013322408" description="Extracellular membrane protein CFEM domain-containing protein" evidence="2">
    <location>
        <begin position="28"/>
        <end position="340"/>
    </location>
</feature>